<dbReference type="InterPro" id="IPR026352">
    <property type="entry name" value="Nanowire_3heme"/>
</dbReference>
<evidence type="ECO:0000313" key="3">
    <source>
        <dbReference type="Proteomes" id="UP001295463"/>
    </source>
</evidence>
<feature type="domain" description="Cytochrome c7-like" evidence="1">
    <location>
        <begin position="38"/>
        <end position="103"/>
    </location>
</feature>
<dbReference type="InterPro" id="IPR029467">
    <property type="entry name" value="Cyt_c7-like"/>
</dbReference>
<dbReference type="Pfam" id="PF14522">
    <property type="entry name" value="Cytochrome_C7"/>
    <property type="match status" value="4"/>
</dbReference>
<dbReference type="PANTHER" id="PTHR39425:SF1">
    <property type="entry name" value="CYTOCHROME C7-LIKE DOMAIN-CONTAINING PROTEIN"/>
    <property type="match status" value="1"/>
</dbReference>
<accession>A0ABM9D7K2</accession>
<gene>
    <name evidence="2" type="ORF">GEAMG1_0561</name>
</gene>
<dbReference type="RefSeq" id="WP_305731315.1">
    <property type="nucleotide sequence ID" value="NZ_OW150024.1"/>
</dbReference>
<keyword evidence="3" id="KW-1185">Reference proteome</keyword>
<dbReference type="SUPFAM" id="SSF48695">
    <property type="entry name" value="Multiheme cytochromes"/>
    <property type="match status" value="2"/>
</dbReference>
<organism evidence="2 3">
    <name type="scientific">Trichlorobacter ammonificans</name>
    <dbReference type="NCBI Taxonomy" id="2916410"/>
    <lineage>
        <taxon>Bacteria</taxon>
        <taxon>Pseudomonadati</taxon>
        <taxon>Thermodesulfobacteriota</taxon>
        <taxon>Desulfuromonadia</taxon>
        <taxon>Geobacterales</taxon>
        <taxon>Geobacteraceae</taxon>
        <taxon>Trichlorobacter</taxon>
    </lineage>
</organism>
<reference evidence="2 3" key="1">
    <citation type="submission" date="2022-03" db="EMBL/GenBank/DDBJ databases">
        <authorList>
            <person name="Koch H."/>
        </authorList>
    </citation>
    <scope>NUCLEOTIDE SEQUENCE [LARGE SCALE GENOMIC DNA]</scope>
    <source>
        <strain evidence="2 3">G1</strain>
    </source>
</reference>
<name>A0ABM9D7K2_9BACT</name>
<dbReference type="Proteomes" id="UP001295463">
    <property type="component" value="Chromosome"/>
</dbReference>
<feature type="domain" description="Cytochrome c7-like" evidence="1">
    <location>
        <begin position="279"/>
        <end position="341"/>
    </location>
</feature>
<sequence length="342" mass="37468">MIRRVGLYGVMLVVLMAANVLAVETKDIKFSFKSAEPVVFSHALHLEKYRNNCRICHNTIYDLRNRKSYTMAEMEKGKSCGACHTGAKAFSVAAEKDCSRCHRGKPREVAYKVKGAGDTVFSHATHIAKTGGACRSCHNGKVITGKEKRVTMAEMEKGKTCGACHNGKPTFTVAGNCNRCHKGLKPKDITFTVKGATAVKFSHDFHTQAYQCSDCHTKVYQYRQSPGKVSMAEMEKGKSCGTCHNNGKDAFTVVGNCDKCHPGYKPGNVQFKTIAGDATFSHDFHTQVYKCADCHTKVFPYKAHTMEASMNDMVKGKSCGACHNKGKDAFSVAGDCAKCHKM</sequence>
<dbReference type="Gene3D" id="3.90.10.10">
    <property type="entry name" value="Cytochrome C3"/>
    <property type="match status" value="4"/>
</dbReference>
<proteinExistence type="predicted"/>
<dbReference type="NCBIfam" id="TIGR04257">
    <property type="entry name" value="nanowire_3heme"/>
    <property type="match status" value="4"/>
</dbReference>
<dbReference type="EMBL" id="OW150024">
    <property type="protein sequence ID" value="CAH2030378.1"/>
    <property type="molecule type" value="Genomic_DNA"/>
</dbReference>
<feature type="domain" description="Cytochrome c7-like" evidence="1">
    <location>
        <begin position="120"/>
        <end position="182"/>
    </location>
</feature>
<evidence type="ECO:0000259" key="1">
    <source>
        <dbReference type="Pfam" id="PF14522"/>
    </source>
</evidence>
<dbReference type="CDD" id="cd08168">
    <property type="entry name" value="Cytochrom_C3"/>
    <property type="match status" value="2"/>
</dbReference>
<protein>
    <submittedName>
        <fullName evidence="2">Cytochrome C</fullName>
    </submittedName>
</protein>
<dbReference type="PANTHER" id="PTHR39425">
    <property type="entry name" value="LIPOPROTEIN CYTOCHROME C"/>
    <property type="match status" value="1"/>
</dbReference>
<feature type="domain" description="Cytochrome c7-like" evidence="1">
    <location>
        <begin position="199"/>
        <end position="261"/>
    </location>
</feature>
<evidence type="ECO:0000313" key="2">
    <source>
        <dbReference type="EMBL" id="CAH2030378.1"/>
    </source>
</evidence>
<dbReference type="InterPro" id="IPR036280">
    <property type="entry name" value="Multihaem_cyt_sf"/>
</dbReference>